<evidence type="ECO:0000313" key="1">
    <source>
        <dbReference type="EMBL" id="CAD7461305.1"/>
    </source>
</evidence>
<dbReference type="EMBL" id="OE004615">
    <property type="protein sequence ID" value="CAD7461305.1"/>
    <property type="molecule type" value="Genomic_DNA"/>
</dbReference>
<reference evidence="1" key="1">
    <citation type="submission" date="2020-11" db="EMBL/GenBank/DDBJ databases">
        <authorList>
            <person name="Tran Van P."/>
        </authorList>
    </citation>
    <scope>NUCLEOTIDE SEQUENCE</scope>
</reference>
<protein>
    <submittedName>
        <fullName evidence="1">Uncharacterized protein</fullName>
    </submittedName>
</protein>
<sequence length="341" mass="38087">MAGACADRDVFPRTITVGFRHDYLRFVMLFGPFPLSVNLALQCALSSACSFISQNVLLSFKRTKSDYETGPYTCLAIELFPYGRRPLASVVNGCGRNGPTLEAISLQPHVRYHPNCDARQTLRIDERAREMGGGSRLVRGSYPSPGDVPTKHHRILAPSRLEQNNEHVRDKCGRFSEQNIVTKCVCSVRHRSTSCRFLPVASKDARVRSCSSLDASANIYPNISPNIQSLAGQQWSHTVRPCHLPVCPHALIRPPSNTCVVLALSGLWPDTPPSNTYVVLALSGLWSISLNGQRCTAFKPDVFKEKAIEKETWRRRHQHYRQYGSGIVPCKEPEERAAVMR</sequence>
<accession>A0A7R9IMT6</accession>
<organism evidence="1">
    <name type="scientific">Timema tahoe</name>
    <dbReference type="NCBI Taxonomy" id="61484"/>
    <lineage>
        <taxon>Eukaryota</taxon>
        <taxon>Metazoa</taxon>
        <taxon>Ecdysozoa</taxon>
        <taxon>Arthropoda</taxon>
        <taxon>Hexapoda</taxon>
        <taxon>Insecta</taxon>
        <taxon>Pterygota</taxon>
        <taxon>Neoptera</taxon>
        <taxon>Polyneoptera</taxon>
        <taxon>Phasmatodea</taxon>
        <taxon>Timematodea</taxon>
        <taxon>Timematoidea</taxon>
        <taxon>Timematidae</taxon>
        <taxon>Timema</taxon>
    </lineage>
</organism>
<dbReference type="AlphaFoldDB" id="A0A7R9IMT6"/>
<name>A0A7R9IMT6_9NEOP</name>
<proteinExistence type="predicted"/>
<gene>
    <name evidence="1" type="ORF">TTEB3V08_LOCUS9217</name>
</gene>